<evidence type="ECO:0000259" key="3">
    <source>
        <dbReference type="Pfam" id="PF16344"/>
    </source>
</evidence>
<keyword evidence="1" id="KW-0812">Transmembrane</keyword>
<dbReference type="OrthoDB" id="645173at2"/>
<gene>
    <name evidence="4" type="ORF">CK503_06710</name>
</gene>
<feature type="transmembrane region" description="Helical" evidence="1">
    <location>
        <begin position="102"/>
        <end position="123"/>
    </location>
</feature>
<dbReference type="PANTHER" id="PTHR30273:SF2">
    <property type="entry name" value="PROTEIN FECR"/>
    <property type="match status" value="1"/>
</dbReference>
<dbReference type="GO" id="GO:0016989">
    <property type="term" value="F:sigma factor antagonist activity"/>
    <property type="evidence" value="ECO:0007669"/>
    <property type="project" value="TreeGrafter"/>
</dbReference>
<evidence type="ECO:0000313" key="4">
    <source>
        <dbReference type="EMBL" id="PAU94482.1"/>
    </source>
</evidence>
<keyword evidence="5" id="KW-1185">Reference proteome</keyword>
<dbReference type="InterPro" id="IPR032508">
    <property type="entry name" value="FecR_C"/>
</dbReference>
<dbReference type="PIRSF" id="PIRSF018266">
    <property type="entry name" value="FecR"/>
    <property type="match status" value="1"/>
</dbReference>
<proteinExistence type="predicted"/>
<dbReference type="RefSeq" id="WP_095606023.1">
    <property type="nucleotide sequence ID" value="NZ_NSKE01000004.1"/>
</dbReference>
<dbReference type="InterPro" id="IPR012373">
    <property type="entry name" value="Ferrdict_sens_TM"/>
</dbReference>
<evidence type="ECO:0000259" key="2">
    <source>
        <dbReference type="Pfam" id="PF04773"/>
    </source>
</evidence>
<protein>
    <recommendedName>
        <fullName evidence="6">FecR protein domain-containing protein</fullName>
    </recommendedName>
</protein>
<keyword evidence="1" id="KW-0472">Membrane</keyword>
<feature type="domain" description="FecR protein" evidence="2">
    <location>
        <begin position="148"/>
        <end position="242"/>
    </location>
</feature>
<evidence type="ECO:0000256" key="1">
    <source>
        <dbReference type="SAM" id="Phobius"/>
    </source>
</evidence>
<dbReference type="Proteomes" id="UP000218831">
    <property type="component" value="Unassembled WGS sequence"/>
</dbReference>
<dbReference type="Pfam" id="PF04773">
    <property type="entry name" value="FecR"/>
    <property type="match status" value="1"/>
</dbReference>
<evidence type="ECO:0008006" key="6">
    <source>
        <dbReference type="Google" id="ProtNLM"/>
    </source>
</evidence>
<organism evidence="4 5">
    <name type="scientific">Fodinibius salipaludis</name>
    <dbReference type="NCBI Taxonomy" id="2032627"/>
    <lineage>
        <taxon>Bacteria</taxon>
        <taxon>Pseudomonadati</taxon>
        <taxon>Balneolota</taxon>
        <taxon>Balneolia</taxon>
        <taxon>Balneolales</taxon>
        <taxon>Balneolaceae</taxon>
        <taxon>Fodinibius</taxon>
    </lineage>
</organism>
<sequence length="373" mass="42471">MAKDSNKIIVQLITDPAFRSWCFGNAAEKENQRWEHWITNHADCRENILTAKKIVLELERGSREEIPPHHKKYDSWEQLQKRITMPRRHVNEAVSSITSSHYLGWMLTAAATVLLLIAMLFTIEYTDFMPVPSLEDNEIQVPQLLTTTTDYGEQKIIVLNDGTRITLNANSSVTYHAGWVYEDTVGVQLEGEAFFDVTHRASGEGPVFQVQTNDGNIHVLGTRFMVNTWDEITKVVLEEGKVAIQRKGLSAKNDETILRPSERAVFSRVASDITIQNVDTHRYTSWTKGLFEFERAPLTVVADRIEKLFGKEVVIANPLLMTKKVSGSIENEDLDMLLSALSRTLEITIVKYEDQIVFRQNMLEGSFINQTLN</sequence>
<comment type="caution">
    <text evidence="4">The sequence shown here is derived from an EMBL/GenBank/DDBJ whole genome shotgun (WGS) entry which is preliminary data.</text>
</comment>
<dbReference type="Gene3D" id="2.60.120.1440">
    <property type="match status" value="1"/>
</dbReference>
<feature type="domain" description="Protein FecR C-terminal" evidence="3">
    <location>
        <begin position="291"/>
        <end position="356"/>
    </location>
</feature>
<dbReference type="AlphaFoldDB" id="A0A2A2GCG8"/>
<accession>A0A2A2GCG8</accession>
<dbReference type="InterPro" id="IPR006860">
    <property type="entry name" value="FecR"/>
</dbReference>
<keyword evidence="1" id="KW-1133">Transmembrane helix</keyword>
<reference evidence="4 5" key="1">
    <citation type="submission" date="2017-08" db="EMBL/GenBank/DDBJ databases">
        <title>Aliifodinibius alkalisoli sp. nov., isolated from saline alkaline soil.</title>
        <authorList>
            <person name="Liu D."/>
            <person name="Zhang G."/>
        </authorList>
    </citation>
    <scope>NUCLEOTIDE SEQUENCE [LARGE SCALE GENOMIC DNA]</scope>
    <source>
        <strain evidence="4 5">WN023</strain>
    </source>
</reference>
<name>A0A2A2GCG8_9BACT</name>
<dbReference type="EMBL" id="NSKE01000004">
    <property type="protein sequence ID" value="PAU94482.1"/>
    <property type="molecule type" value="Genomic_DNA"/>
</dbReference>
<evidence type="ECO:0000313" key="5">
    <source>
        <dbReference type="Proteomes" id="UP000218831"/>
    </source>
</evidence>
<dbReference type="Pfam" id="PF16344">
    <property type="entry name" value="FecR_C"/>
    <property type="match status" value="1"/>
</dbReference>
<dbReference type="PANTHER" id="PTHR30273">
    <property type="entry name" value="PERIPLASMIC SIGNAL SENSOR AND SIGMA FACTOR ACTIVATOR FECR-RELATED"/>
    <property type="match status" value="1"/>
</dbReference>
<dbReference type="Gene3D" id="3.55.50.30">
    <property type="match status" value="1"/>
</dbReference>